<dbReference type="RefSeq" id="WP_138156901.1">
    <property type="nucleotide sequence ID" value="NZ_CP039381.1"/>
</dbReference>
<evidence type="ECO:0000313" key="2">
    <source>
        <dbReference type="Proteomes" id="UP000301475"/>
    </source>
</evidence>
<keyword evidence="2" id="KW-1185">Reference proteome</keyword>
<dbReference type="InterPro" id="IPR011335">
    <property type="entry name" value="Restrct_endonuc-II-like"/>
</dbReference>
<organism evidence="1 2">
    <name type="scientific">Ruminococcus bovis</name>
    <dbReference type="NCBI Taxonomy" id="2564099"/>
    <lineage>
        <taxon>Bacteria</taxon>
        <taxon>Bacillati</taxon>
        <taxon>Bacillota</taxon>
        <taxon>Clostridia</taxon>
        <taxon>Eubacteriales</taxon>
        <taxon>Oscillospiraceae</taxon>
        <taxon>Ruminococcus</taxon>
    </lineage>
</organism>
<name>A0A4P8XXD7_9FIRM</name>
<accession>A0A4P8XXD7</accession>
<gene>
    <name evidence="1" type="ORF">E5Z56_05330</name>
</gene>
<dbReference type="KEGG" id="ruj:E5Z56_05330"/>
<evidence type="ECO:0000313" key="1">
    <source>
        <dbReference type="EMBL" id="QCT06819.1"/>
    </source>
</evidence>
<dbReference type="AlphaFoldDB" id="A0A4P8XXD7"/>
<dbReference type="InterPro" id="IPR038365">
    <property type="entry name" value="EcoRII_C_sf"/>
</dbReference>
<proteinExistence type="predicted"/>
<dbReference type="SUPFAM" id="SSF52980">
    <property type="entry name" value="Restriction endonuclease-like"/>
    <property type="match status" value="1"/>
</dbReference>
<dbReference type="OrthoDB" id="6710308at2"/>
<protein>
    <submittedName>
        <fullName evidence="1">Uncharacterized protein</fullName>
    </submittedName>
</protein>
<dbReference type="EMBL" id="CP039381">
    <property type="protein sequence ID" value="QCT06819.1"/>
    <property type="molecule type" value="Genomic_DNA"/>
</dbReference>
<dbReference type="Gene3D" id="3.40.91.80">
    <property type="match status" value="1"/>
</dbReference>
<sequence>MLKKLKIVKRKTKGYNVFNEYICPDFLTNTMSASEYVKYCWDKYTQANINHNNSLNGIIFELIISSLLVKEGILPLHLQAQVAFVPNAKFDAVLYTAEGPIALSLKTSLRERYKQADLEAVALKYVHRKAENYLFTMDEQEANTVSRKIKNGDLLGLNQAILTTDDSFDSFITNLKTKCFMAPGKVDVITAASVITPEMVSKITE</sequence>
<reference evidence="1 2" key="1">
    <citation type="submission" date="2019-04" db="EMBL/GenBank/DDBJ databases">
        <authorList>
            <person name="Embree M."/>
            <person name="Gaffney J.R."/>
        </authorList>
    </citation>
    <scope>NUCLEOTIDE SEQUENCE [LARGE SCALE GENOMIC DNA]</scope>
    <source>
        <strain evidence="1 2">JE7A12</strain>
    </source>
</reference>
<dbReference type="Proteomes" id="UP000301475">
    <property type="component" value="Chromosome"/>
</dbReference>